<feature type="region of interest" description="Disordered" evidence="1">
    <location>
        <begin position="67"/>
        <end position="87"/>
    </location>
</feature>
<sequence length="87" mass="9205">MGFPNRSGRFKAWAGGGGQPWTPKTYSKRVAAAVFKEGLPCHHAAARFGVAISTAINWVRRFRETGDVAPAGRSGGTGRTRPGDCCA</sequence>
<dbReference type="SUPFAM" id="SSF46689">
    <property type="entry name" value="Homeodomain-like"/>
    <property type="match status" value="1"/>
</dbReference>
<gene>
    <name evidence="2" type="ORF">D3874_22105</name>
</gene>
<dbReference type="EMBL" id="QYUK01000011">
    <property type="protein sequence ID" value="RJF89334.1"/>
    <property type="molecule type" value="Genomic_DNA"/>
</dbReference>
<evidence type="ECO:0000313" key="2">
    <source>
        <dbReference type="EMBL" id="RJF89334.1"/>
    </source>
</evidence>
<proteinExistence type="predicted"/>
<dbReference type="AlphaFoldDB" id="A0A418WH20"/>
<name>A0A418WH20_9PROT</name>
<comment type="caution">
    <text evidence="2">The sequence shown here is derived from an EMBL/GenBank/DDBJ whole genome shotgun (WGS) entry which is preliminary data.</text>
</comment>
<dbReference type="Pfam" id="PF13384">
    <property type="entry name" value="HTH_23"/>
    <property type="match status" value="1"/>
</dbReference>
<keyword evidence="3" id="KW-1185">Reference proteome</keyword>
<organism evidence="2 3">
    <name type="scientific">Oleomonas cavernae</name>
    <dbReference type="NCBI Taxonomy" id="2320859"/>
    <lineage>
        <taxon>Bacteria</taxon>
        <taxon>Pseudomonadati</taxon>
        <taxon>Pseudomonadota</taxon>
        <taxon>Alphaproteobacteria</taxon>
        <taxon>Acetobacterales</taxon>
        <taxon>Acetobacteraceae</taxon>
        <taxon>Oleomonas</taxon>
    </lineage>
</organism>
<evidence type="ECO:0000313" key="3">
    <source>
        <dbReference type="Proteomes" id="UP000284605"/>
    </source>
</evidence>
<protein>
    <recommendedName>
        <fullName evidence="4">Helix-turn-helix domain-containing protein</fullName>
    </recommendedName>
</protein>
<accession>A0A418WH20</accession>
<dbReference type="RefSeq" id="WP_119781003.1">
    <property type="nucleotide sequence ID" value="NZ_QYUK01000011.1"/>
</dbReference>
<dbReference type="InterPro" id="IPR009057">
    <property type="entry name" value="Homeodomain-like_sf"/>
</dbReference>
<dbReference type="Proteomes" id="UP000284605">
    <property type="component" value="Unassembled WGS sequence"/>
</dbReference>
<reference evidence="2 3" key="1">
    <citation type="submission" date="2018-09" db="EMBL/GenBank/DDBJ databases">
        <authorList>
            <person name="Zhu H."/>
        </authorList>
    </citation>
    <scope>NUCLEOTIDE SEQUENCE [LARGE SCALE GENOMIC DNA]</scope>
    <source>
        <strain evidence="2 3">K1W22B-8</strain>
    </source>
</reference>
<evidence type="ECO:0008006" key="4">
    <source>
        <dbReference type="Google" id="ProtNLM"/>
    </source>
</evidence>
<evidence type="ECO:0000256" key="1">
    <source>
        <dbReference type="SAM" id="MobiDB-lite"/>
    </source>
</evidence>